<dbReference type="GO" id="GO:0005682">
    <property type="term" value="C:U5 snRNP"/>
    <property type="evidence" value="ECO:0007669"/>
    <property type="project" value="TreeGrafter"/>
</dbReference>
<sequence length="340" mass="39597">MDFLKAEIERKKRQITESNVLAPDKKYFKRGDLAAKQAEEYWRKHGRLQNDPTNSKENGESSDVKTDTAPDDKQHILPRKEVIRKLRERNEPIRLFGEEDFDSYQRLKKLEVQEPDVNKGHGYENDFKTAMDKVDEEYLVEIMKGEGSLPSNDVSVKDDGTTNDDIDKMRCEIGKGDPKKDQEVMLRFFKFILKLWGEELNQREETLKRTNKGKMQSATHTQTVAYLKPLFKKLKNAKVDEDILDSMVYITEHVMDRDYIKANDRYLEMAIGNAPWPIGVTMVGIHARTGREKISSRYVAHVLNDETQRKYIQALKRLMTQAQKLFPTDPSKSFNYKSPV</sequence>
<evidence type="ECO:0000256" key="2">
    <source>
        <dbReference type="ARBA" id="ARBA00008137"/>
    </source>
</evidence>
<comment type="subcellular location">
    <subcellularLocation>
        <location evidence="1">Nucleus speckle</location>
    </subcellularLocation>
</comment>
<dbReference type="SUPFAM" id="SSF47938">
    <property type="entry name" value="Functional domain of the splicing factor Prp18"/>
    <property type="match status" value="1"/>
</dbReference>
<reference evidence="11 12" key="1">
    <citation type="journal article" date="2013" name="Nature">
        <title>Insights into bilaterian evolution from three spiralian genomes.</title>
        <authorList>
            <person name="Simakov O."/>
            <person name="Marletaz F."/>
            <person name="Cho S.J."/>
            <person name="Edsinger-Gonzales E."/>
            <person name="Havlak P."/>
            <person name="Hellsten U."/>
            <person name="Kuo D.H."/>
            <person name="Larsson T."/>
            <person name="Lv J."/>
            <person name="Arendt D."/>
            <person name="Savage R."/>
            <person name="Osoegawa K."/>
            <person name="de Jong P."/>
            <person name="Grimwood J."/>
            <person name="Chapman J.A."/>
            <person name="Shapiro H."/>
            <person name="Aerts A."/>
            <person name="Otillar R.P."/>
            <person name="Terry A.Y."/>
            <person name="Boore J.L."/>
            <person name="Grigoriev I.V."/>
            <person name="Lindberg D.R."/>
            <person name="Seaver E.C."/>
            <person name="Weisblat D.A."/>
            <person name="Putnam N.H."/>
            <person name="Rokhsar D.S."/>
        </authorList>
    </citation>
    <scope>NUCLEOTIDE SEQUENCE [LARGE SCALE GENOMIC DNA]</scope>
</reference>
<feature type="compositionally biased region" description="Basic and acidic residues" evidence="9">
    <location>
        <begin position="57"/>
        <end position="77"/>
    </location>
</feature>
<evidence type="ECO:0000256" key="3">
    <source>
        <dbReference type="ARBA" id="ARBA00018242"/>
    </source>
</evidence>
<dbReference type="OrthoDB" id="10261918at2759"/>
<dbReference type="GO" id="GO:0000350">
    <property type="term" value="P:generation of catalytic spliceosome for second transesterification step"/>
    <property type="evidence" value="ECO:0007669"/>
    <property type="project" value="TreeGrafter"/>
</dbReference>
<dbReference type="STRING" id="225164.V4B769"/>
<dbReference type="Gene3D" id="1.20.940.10">
    <property type="entry name" value="Functional domain of the splicing factor Prp18"/>
    <property type="match status" value="1"/>
</dbReference>
<evidence type="ECO:0000256" key="5">
    <source>
        <dbReference type="ARBA" id="ARBA00022728"/>
    </source>
</evidence>
<keyword evidence="4" id="KW-0507">mRNA processing</keyword>
<keyword evidence="12" id="KW-1185">Reference proteome</keyword>
<dbReference type="Pfam" id="PF02840">
    <property type="entry name" value="Prp18"/>
    <property type="match status" value="1"/>
</dbReference>
<dbReference type="GeneID" id="20233306"/>
<dbReference type="KEGG" id="lgi:LOTGIDRAFT_132351"/>
<dbReference type="RefSeq" id="XP_009065002.1">
    <property type="nucleotide sequence ID" value="XM_009066754.1"/>
</dbReference>
<dbReference type="InterPro" id="IPR036285">
    <property type="entry name" value="PRP4-like_sf"/>
</dbReference>
<evidence type="ECO:0000259" key="10">
    <source>
        <dbReference type="SMART" id="SM00500"/>
    </source>
</evidence>
<dbReference type="PANTHER" id="PTHR13007:SF19">
    <property type="entry name" value="PRE-MRNA-SPLICING FACTOR 18"/>
    <property type="match status" value="1"/>
</dbReference>
<dbReference type="CTD" id="20233306"/>
<dbReference type="AlphaFoldDB" id="V4B769"/>
<feature type="domain" description="Pre-mRNA processing factor 4 (PRP4)-like" evidence="10">
    <location>
        <begin position="77"/>
        <end position="129"/>
    </location>
</feature>
<evidence type="ECO:0000256" key="4">
    <source>
        <dbReference type="ARBA" id="ARBA00022664"/>
    </source>
</evidence>
<dbReference type="InterPro" id="IPR004098">
    <property type="entry name" value="Prp18"/>
</dbReference>
<dbReference type="GO" id="GO:0071021">
    <property type="term" value="C:U2-type post-spliceosomal complex"/>
    <property type="evidence" value="ECO:0007669"/>
    <property type="project" value="TreeGrafter"/>
</dbReference>
<evidence type="ECO:0000256" key="9">
    <source>
        <dbReference type="SAM" id="MobiDB-lite"/>
    </source>
</evidence>
<comment type="similarity">
    <text evidence="2">Belongs to the PRP18 family.</text>
</comment>
<dbReference type="SUPFAM" id="SSF158230">
    <property type="entry name" value="PRP4-like"/>
    <property type="match status" value="1"/>
</dbReference>
<feature type="region of interest" description="Disordered" evidence="9">
    <location>
        <begin position="40"/>
        <end position="77"/>
    </location>
</feature>
<dbReference type="Proteomes" id="UP000030746">
    <property type="component" value="Unassembled WGS sequence"/>
</dbReference>
<dbReference type="SMART" id="SM00500">
    <property type="entry name" value="SFM"/>
    <property type="match status" value="1"/>
</dbReference>
<dbReference type="FunFam" id="4.10.280.110:FF:000001">
    <property type="entry name" value="pre-mRNA-splicing factor 18 isoform X2"/>
    <property type="match status" value="1"/>
</dbReference>
<dbReference type="InterPro" id="IPR014906">
    <property type="entry name" value="PRP4-like"/>
</dbReference>
<protein>
    <recommendedName>
        <fullName evidence="3">Pre-mRNA-splicing factor 18</fullName>
    </recommendedName>
    <alternativeName>
        <fullName evidence="8">PRP18 homolog</fullName>
    </alternativeName>
</protein>
<evidence type="ECO:0000256" key="8">
    <source>
        <dbReference type="ARBA" id="ARBA00031388"/>
    </source>
</evidence>
<keyword evidence="7" id="KW-0539">Nucleus</keyword>
<dbReference type="HOGENOM" id="CLU_039675_0_1_1"/>
<dbReference type="PANTHER" id="PTHR13007">
    <property type="entry name" value="PRE-MRNA SPLICING FACTOR-RELATED"/>
    <property type="match status" value="1"/>
</dbReference>
<proteinExistence type="inferred from homology"/>
<dbReference type="OMA" id="SFAQVRW"/>
<name>V4B769_LOTGI</name>
<accession>V4B769</accession>
<keyword evidence="6" id="KW-0508">mRNA splicing</keyword>
<dbReference type="GO" id="GO:0016607">
    <property type="term" value="C:nuclear speck"/>
    <property type="evidence" value="ECO:0007669"/>
    <property type="project" value="UniProtKB-SubCell"/>
</dbReference>
<dbReference type="GO" id="GO:0046540">
    <property type="term" value="C:U4/U6 x U5 tri-snRNP complex"/>
    <property type="evidence" value="ECO:0007669"/>
    <property type="project" value="TreeGrafter"/>
</dbReference>
<evidence type="ECO:0000313" key="11">
    <source>
        <dbReference type="EMBL" id="ESO84399.1"/>
    </source>
</evidence>
<evidence type="ECO:0000256" key="1">
    <source>
        <dbReference type="ARBA" id="ARBA00004324"/>
    </source>
</evidence>
<dbReference type="InterPro" id="IPR039979">
    <property type="entry name" value="PRPF18"/>
</dbReference>
<dbReference type="FunFam" id="1.20.940.10:FF:000002">
    <property type="entry name" value="Pre-mRNA processing factor 18"/>
    <property type="match status" value="1"/>
</dbReference>
<gene>
    <name evidence="11" type="ORF">LOTGIDRAFT_132351</name>
</gene>
<dbReference type="Pfam" id="PF08799">
    <property type="entry name" value="PRP4"/>
    <property type="match status" value="1"/>
</dbReference>
<evidence type="ECO:0000256" key="7">
    <source>
        <dbReference type="ARBA" id="ARBA00023242"/>
    </source>
</evidence>
<keyword evidence="5" id="KW-0747">Spliceosome</keyword>
<organism evidence="11 12">
    <name type="scientific">Lottia gigantea</name>
    <name type="common">Giant owl limpet</name>
    <dbReference type="NCBI Taxonomy" id="225164"/>
    <lineage>
        <taxon>Eukaryota</taxon>
        <taxon>Metazoa</taxon>
        <taxon>Spiralia</taxon>
        <taxon>Lophotrochozoa</taxon>
        <taxon>Mollusca</taxon>
        <taxon>Gastropoda</taxon>
        <taxon>Patellogastropoda</taxon>
        <taxon>Lottioidea</taxon>
        <taxon>Lottiidae</taxon>
        <taxon>Lottia</taxon>
    </lineage>
</organism>
<evidence type="ECO:0000256" key="6">
    <source>
        <dbReference type="ARBA" id="ARBA00023187"/>
    </source>
</evidence>
<dbReference type="EMBL" id="KB203534">
    <property type="protein sequence ID" value="ESO84399.1"/>
    <property type="molecule type" value="Genomic_DNA"/>
</dbReference>
<evidence type="ECO:0000313" key="12">
    <source>
        <dbReference type="Proteomes" id="UP000030746"/>
    </source>
</evidence>
<dbReference type="Gene3D" id="4.10.280.110">
    <property type="entry name" value="Pre-mRNA processing factor 4 domain"/>
    <property type="match status" value="1"/>
</dbReference>